<evidence type="ECO:0000313" key="1">
    <source>
        <dbReference type="EMBL" id="AGZ17647.1"/>
    </source>
</evidence>
<proteinExistence type="predicted"/>
<sequence>MKSIKLSIAPTYVAHWSWWEGVRELIQNAIDAGDHEVVFIKDTISIASYGGKLPIQSLLMGKTTKEDDDTKIGKFGEGMKVGFLCLLREGADITMYNGRDLWKPELAMDDVFDEKVLSVNIEEGRFPNRSEDCVTIHIKNVPEHAIREIKNNYAPERANLEVVFEAEGYGKAYAKKNERDYKDCRLYVNGLYVTTVEGKYKFDYDFPADRFTLDRDRNQASEFEVRWNATRLLSQSDDVLMLADLGVGQYDDLEHFDSQNESSYYVRGYEQDTLEERAVSIFREQNGWKAFPINANWSDSRKRLVTEMAISHGKTPVTVKKAAYQMLKHEFSVPEEINEMVEFKALSYLEKFLAKHGRKLYSKPRKDLEKTIHMLKVAKGEA</sequence>
<protein>
    <submittedName>
        <fullName evidence="1">Hyphothetical protein</fullName>
    </submittedName>
</protein>
<name>V5KT17_9CAUD</name>
<dbReference type="SUPFAM" id="SSF55874">
    <property type="entry name" value="ATPase domain of HSP90 chaperone/DNA topoisomerase II/histidine kinase"/>
    <property type="match status" value="1"/>
</dbReference>
<dbReference type="InterPro" id="IPR036890">
    <property type="entry name" value="HATPase_C_sf"/>
</dbReference>
<accession>V5KT17</accession>
<organism evidence="1 2">
    <name type="scientific">Escherichia phage 4MG</name>
    <dbReference type="NCBI Taxonomy" id="1391428"/>
    <lineage>
        <taxon>Viruses</taxon>
        <taxon>Duplodnaviria</taxon>
        <taxon>Heunggongvirae</taxon>
        <taxon>Uroviricota</taxon>
        <taxon>Caudoviricetes</taxon>
        <taxon>Vequintavirinae</taxon>
        <taxon>Seunavirus</taxon>
        <taxon>Seunavirus 4MG</taxon>
    </lineage>
</organism>
<dbReference type="OrthoDB" id="9994at10239"/>
<dbReference type="Proteomes" id="UP000018620">
    <property type="component" value="Segment"/>
</dbReference>
<reference evidence="1 2" key="1">
    <citation type="journal article" date="2014" name="Arch. Virol.">
        <title>Complete genome sequence of enterobacteria phage 4MG, a new member of the subgroup "PVP-SE1-like phage" of the "rV5-like viruses".</title>
        <authorList>
            <person name="Kim M."/>
            <person name="Heu S."/>
            <person name="Ryu S."/>
        </authorList>
    </citation>
    <scope>NUCLEOTIDE SEQUENCE [LARGE SCALE GENOMIC DNA]</scope>
</reference>
<keyword evidence="2" id="KW-1185">Reference proteome</keyword>
<gene>
    <name evidence="1" type="ORF">4MG_173</name>
</gene>
<evidence type="ECO:0000313" key="2">
    <source>
        <dbReference type="Proteomes" id="UP000018620"/>
    </source>
</evidence>
<dbReference type="RefSeq" id="YP_008857389.1">
    <property type="nucleotide sequence ID" value="NC_022968.1"/>
</dbReference>
<dbReference type="EMBL" id="KF550303">
    <property type="protein sequence ID" value="AGZ17647.1"/>
    <property type="molecule type" value="Genomic_DNA"/>
</dbReference>
<dbReference type="KEGG" id="vg:17776423"/>